<dbReference type="GO" id="GO:0030170">
    <property type="term" value="F:pyridoxal phosphate binding"/>
    <property type="evidence" value="ECO:0007669"/>
    <property type="project" value="InterPro"/>
</dbReference>
<name>A0AB34IM90_PRYPA</name>
<dbReference type="InterPro" id="IPR050596">
    <property type="entry name" value="AspAT/PAT-like"/>
</dbReference>
<dbReference type="SUPFAM" id="SSF53383">
    <property type="entry name" value="PLP-dependent transferases"/>
    <property type="match status" value="1"/>
</dbReference>
<dbReference type="InterPro" id="IPR015421">
    <property type="entry name" value="PyrdxlP-dep_Trfase_major"/>
</dbReference>
<comment type="cofactor">
    <cofactor evidence="1 7">
        <name>pyridoxal 5'-phosphate</name>
        <dbReference type="ChEBI" id="CHEBI:597326"/>
    </cofactor>
</comment>
<dbReference type="PANTHER" id="PTHR46383:SF5">
    <property type="entry name" value="AMINOTRANSFERASE CLASS I_CLASSII DOMAIN-CONTAINING PROTEIN"/>
    <property type="match status" value="1"/>
</dbReference>
<evidence type="ECO:0000313" key="9">
    <source>
        <dbReference type="EMBL" id="KAL1500297.1"/>
    </source>
</evidence>
<dbReference type="InterPro" id="IPR015424">
    <property type="entry name" value="PyrdxlP-dep_Trfase"/>
</dbReference>
<protein>
    <recommendedName>
        <fullName evidence="8">Aminotransferase class I/classII large domain-containing protein</fullName>
    </recommendedName>
</protein>
<sequence length="482" mass="52065">MLCRRSAPAGTLRTARGIFSLARLSRTARYPHPCSHAAFSAVPRRVGPHAPRGAPARGLASLRASHRATNAYEAVIERVLKTHLKPGVTNLAPGVAHWSVPPRLVDSASREWSGYGACQGEAELLEALREKLHVRNGIDMSEREVLVTCGANQAFVQTILCLCDEGDEVVLFAPFYVSHMVALQICGVRPVVVSSAVTGQPDLSALRAALDRPGSRVRAVVLCTPSNPSGMVCTAPLGRALLQECMNHGAWLVTDEAYEDFVFDDHEHTSLASFGEANRSRDIESTSSANAPAVATTDGVISLFTFSKSYGLAGWRVGYMVYPRRLHSIMLKLQDTMPTHTSRHSQAVAHLALQQLGPSWVSEQMSSLHQVRRALWPVISNFSAELQSKCSGLQLASQEACAPPGGAIYFLIPLPPEVQEERAIRWLAQVHKLLLLPGSAFGIPGQLRLSYGCLANTAAATTVAQRLSQAFATLLESSAQVR</sequence>
<feature type="domain" description="Aminotransferase class I/classII large" evidence="8">
    <location>
        <begin position="107"/>
        <end position="466"/>
    </location>
</feature>
<dbReference type="AlphaFoldDB" id="A0AB34IM90"/>
<accession>A0AB34IM90</accession>
<evidence type="ECO:0000313" key="10">
    <source>
        <dbReference type="Proteomes" id="UP001515480"/>
    </source>
</evidence>
<dbReference type="PANTHER" id="PTHR46383">
    <property type="entry name" value="ASPARTATE AMINOTRANSFERASE"/>
    <property type="match status" value="1"/>
</dbReference>
<keyword evidence="6 7" id="KW-0663">Pyridoxal phosphate</keyword>
<dbReference type="EMBL" id="JBGBPQ010000023">
    <property type="protein sequence ID" value="KAL1500297.1"/>
    <property type="molecule type" value="Genomic_DNA"/>
</dbReference>
<dbReference type="InterPro" id="IPR001917">
    <property type="entry name" value="Aminotrans_II_pyridoxalP_BS"/>
</dbReference>
<proteinExistence type="inferred from homology"/>
<dbReference type="Pfam" id="PF00155">
    <property type="entry name" value="Aminotran_1_2"/>
    <property type="match status" value="1"/>
</dbReference>
<dbReference type="InterPro" id="IPR004839">
    <property type="entry name" value="Aminotransferase_I/II_large"/>
</dbReference>
<keyword evidence="5" id="KW-0808">Transferase</keyword>
<dbReference type="PROSITE" id="PS00599">
    <property type="entry name" value="AA_TRANSFER_CLASS_2"/>
    <property type="match status" value="1"/>
</dbReference>
<evidence type="ECO:0000256" key="5">
    <source>
        <dbReference type="ARBA" id="ARBA00022679"/>
    </source>
</evidence>
<dbReference type="GO" id="GO:0008483">
    <property type="term" value="F:transaminase activity"/>
    <property type="evidence" value="ECO:0007669"/>
    <property type="project" value="UniProtKB-KW"/>
</dbReference>
<evidence type="ECO:0000259" key="8">
    <source>
        <dbReference type="Pfam" id="PF00155"/>
    </source>
</evidence>
<reference evidence="9 10" key="1">
    <citation type="journal article" date="2024" name="Science">
        <title>Giant polyketide synthase enzymes in the biosynthesis of giant marine polyether toxins.</title>
        <authorList>
            <person name="Fallon T.R."/>
            <person name="Shende V.V."/>
            <person name="Wierzbicki I.H."/>
            <person name="Pendleton A.L."/>
            <person name="Watervoot N.F."/>
            <person name="Auber R.P."/>
            <person name="Gonzalez D.J."/>
            <person name="Wisecaver J.H."/>
            <person name="Moore B.S."/>
        </authorList>
    </citation>
    <scope>NUCLEOTIDE SEQUENCE [LARGE SCALE GENOMIC DNA]</scope>
    <source>
        <strain evidence="9 10">12B1</strain>
    </source>
</reference>
<organism evidence="9 10">
    <name type="scientific">Prymnesium parvum</name>
    <name type="common">Toxic golden alga</name>
    <dbReference type="NCBI Taxonomy" id="97485"/>
    <lineage>
        <taxon>Eukaryota</taxon>
        <taxon>Haptista</taxon>
        <taxon>Haptophyta</taxon>
        <taxon>Prymnesiophyceae</taxon>
        <taxon>Prymnesiales</taxon>
        <taxon>Prymnesiaceae</taxon>
        <taxon>Prymnesium</taxon>
    </lineage>
</organism>
<evidence type="ECO:0000256" key="7">
    <source>
        <dbReference type="RuleBase" id="RU003693"/>
    </source>
</evidence>
<evidence type="ECO:0000256" key="1">
    <source>
        <dbReference type="ARBA" id="ARBA00001933"/>
    </source>
</evidence>
<keyword evidence="10" id="KW-1185">Reference proteome</keyword>
<dbReference type="CDD" id="cd00609">
    <property type="entry name" value="AAT_like"/>
    <property type="match status" value="1"/>
</dbReference>
<evidence type="ECO:0000256" key="4">
    <source>
        <dbReference type="ARBA" id="ARBA00022576"/>
    </source>
</evidence>
<evidence type="ECO:0000256" key="3">
    <source>
        <dbReference type="ARBA" id="ARBA00008392"/>
    </source>
</evidence>
<evidence type="ECO:0000256" key="2">
    <source>
        <dbReference type="ARBA" id="ARBA00007441"/>
    </source>
</evidence>
<comment type="similarity">
    <text evidence="2">Belongs to the class-I pyridoxal-phosphate-dependent aminotransferase family.</text>
</comment>
<evidence type="ECO:0000256" key="6">
    <source>
        <dbReference type="ARBA" id="ARBA00022898"/>
    </source>
</evidence>
<comment type="caution">
    <text evidence="9">The sequence shown here is derived from an EMBL/GenBank/DDBJ whole genome shotgun (WGS) entry which is preliminary data.</text>
</comment>
<dbReference type="GO" id="GO:0006520">
    <property type="term" value="P:amino acid metabolic process"/>
    <property type="evidence" value="ECO:0007669"/>
    <property type="project" value="InterPro"/>
</dbReference>
<keyword evidence="4" id="KW-0032">Aminotransferase</keyword>
<dbReference type="Proteomes" id="UP001515480">
    <property type="component" value="Unassembled WGS sequence"/>
</dbReference>
<gene>
    <name evidence="9" type="ORF">AB1Y20_012963</name>
</gene>
<dbReference type="Gene3D" id="3.40.640.10">
    <property type="entry name" value="Type I PLP-dependent aspartate aminotransferase-like (Major domain)"/>
    <property type="match status" value="1"/>
</dbReference>
<comment type="similarity">
    <text evidence="3 7">Belongs to the class-II pyridoxal-phosphate-dependent aminotransferase family.</text>
</comment>